<dbReference type="Proteomes" id="UP000187085">
    <property type="component" value="Unassembled WGS sequence"/>
</dbReference>
<sequence>MTRASSVPGATQSCRKDPRWWCRAEWTDDVVIGAESEHLPYIRRWFQRRQLTADGVKGPY</sequence>
<gene>
    <name evidence="1" type="ORF">BKD30_05475</name>
</gene>
<dbReference type="EMBL" id="MRDE01000024">
    <property type="protein sequence ID" value="OMH26022.1"/>
    <property type="molecule type" value="Genomic_DNA"/>
</dbReference>
<dbReference type="AlphaFoldDB" id="A0A1R1LES3"/>
<evidence type="ECO:0000313" key="1">
    <source>
        <dbReference type="EMBL" id="OMH26022.1"/>
    </source>
</evidence>
<name>A0A1R1LES3_9MICC</name>
<reference evidence="1 2" key="1">
    <citation type="submission" date="2016-12" db="EMBL/GenBank/DDBJ databases">
        <title>Draft genome of Tersicoccus phoenicis 1P05MA.</title>
        <authorList>
            <person name="Nakajima Y."/>
            <person name="Yoshizawa S."/>
            <person name="Nakamura K."/>
            <person name="Ogura Y."/>
            <person name="Hayashi T."/>
            <person name="Kogure K."/>
        </authorList>
    </citation>
    <scope>NUCLEOTIDE SEQUENCE [LARGE SCALE GENOMIC DNA]</scope>
    <source>
        <strain evidence="1 2">1p05MA</strain>
    </source>
</reference>
<organism evidence="1 2">
    <name type="scientific">Tersicoccus phoenicis</name>
    <dbReference type="NCBI Taxonomy" id="554083"/>
    <lineage>
        <taxon>Bacteria</taxon>
        <taxon>Bacillati</taxon>
        <taxon>Actinomycetota</taxon>
        <taxon>Actinomycetes</taxon>
        <taxon>Micrococcales</taxon>
        <taxon>Micrococcaceae</taxon>
        <taxon>Tersicoccus</taxon>
    </lineage>
</organism>
<evidence type="ECO:0000313" key="2">
    <source>
        <dbReference type="Proteomes" id="UP000187085"/>
    </source>
</evidence>
<keyword evidence="2" id="KW-1185">Reference proteome</keyword>
<comment type="caution">
    <text evidence="1">The sequence shown here is derived from an EMBL/GenBank/DDBJ whole genome shotgun (WGS) entry which is preliminary data.</text>
</comment>
<accession>A0A1R1LES3</accession>
<proteinExistence type="predicted"/>
<protein>
    <submittedName>
        <fullName evidence="1">Uncharacterized protein</fullName>
    </submittedName>
</protein>